<organism evidence="9 10">
    <name type="scientific">Mangrovimicrobium sediminis</name>
    <dbReference type="NCBI Taxonomy" id="2562682"/>
    <lineage>
        <taxon>Bacteria</taxon>
        <taxon>Pseudomonadati</taxon>
        <taxon>Pseudomonadota</taxon>
        <taxon>Gammaproteobacteria</taxon>
        <taxon>Cellvibrionales</taxon>
        <taxon>Halieaceae</taxon>
        <taxon>Mangrovimicrobium</taxon>
    </lineage>
</organism>
<keyword evidence="6 7" id="KW-0472">Membrane</keyword>
<keyword evidence="10" id="KW-1185">Reference proteome</keyword>
<proteinExistence type="predicted"/>
<dbReference type="GO" id="GO:0005506">
    <property type="term" value="F:iron ion binding"/>
    <property type="evidence" value="ECO:0007669"/>
    <property type="project" value="InterPro"/>
</dbReference>
<dbReference type="EMBL" id="SRLE01000004">
    <property type="protein sequence ID" value="TGD75102.1"/>
    <property type="molecule type" value="Genomic_DNA"/>
</dbReference>
<feature type="transmembrane region" description="Helical" evidence="7">
    <location>
        <begin position="139"/>
        <end position="162"/>
    </location>
</feature>
<evidence type="ECO:0000256" key="2">
    <source>
        <dbReference type="ARBA" id="ARBA00022692"/>
    </source>
</evidence>
<dbReference type="RefSeq" id="WP_135441243.1">
    <property type="nucleotide sequence ID" value="NZ_SRLE01000004.1"/>
</dbReference>
<evidence type="ECO:0000256" key="5">
    <source>
        <dbReference type="ARBA" id="ARBA00023098"/>
    </source>
</evidence>
<evidence type="ECO:0000256" key="3">
    <source>
        <dbReference type="ARBA" id="ARBA00022989"/>
    </source>
</evidence>
<feature type="transmembrane region" description="Helical" evidence="7">
    <location>
        <begin position="50"/>
        <end position="70"/>
    </location>
</feature>
<dbReference type="GO" id="GO:0008610">
    <property type="term" value="P:lipid biosynthetic process"/>
    <property type="evidence" value="ECO:0007669"/>
    <property type="project" value="InterPro"/>
</dbReference>
<keyword evidence="4" id="KW-0560">Oxidoreductase</keyword>
<evidence type="ECO:0000256" key="7">
    <source>
        <dbReference type="SAM" id="Phobius"/>
    </source>
</evidence>
<dbReference type="GO" id="GO:0016020">
    <property type="term" value="C:membrane"/>
    <property type="evidence" value="ECO:0007669"/>
    <property type="project" value="GOC"/>
</dbReference>
<evidence type="ECO:0000259" key="8">
    <source>
        <dbReference type="Pfam" id="PF04116"/>
    </source>
</evidence>
<evidence type="ECO:0000256" key="4">
    <source>
        <dbReference type="ARBA" id="ARBA00023002"/>
    </source>
</evidence>
<dbReference type="Proteomes" id="UP000298050">
    <property type="component" value="Unassembled WGS sequence"/>
</dbReference>
<comment type="caution">
    <text evidence="9">The sequence shown here is derived from an EMBL/GenBank/DDBJ whole genome shotgun (WGS) entry which is preliminary data.</text>
</comment>
<name>A0A4Z0M601_9GAMM</name>
<keyword evidence="5" id="KW-0443">Lipid metabolism</keyword>
<keyword evidence="3 7" id="KW-1133">Transmembrane helix</keyword>
<evidence type="ECO:0000256" key="6">
    <source>
        <dbReference type="ARBA" id="ARBA00023136"/>
    </source>
</evidence>
<evidence type="ECO:0000256" key="1">
    <source>
        <dbReference type="ARBA" id="ARBA00004127"/>
    </source>
</evidence>
<dbReference type="GO" id="GO:0006643">
    <property type="term" value="P:membrane lipid metabolic process"/>
    <property type="evidence" value="ECO:0007669"/>
    <property type="project" value="TreeGrafter"/>
</dbReference>
<feature type="transmembrane region" description="Helical" evidence="7">
    <location>
        <begin position="12"/>
        <end position="29"/>
    </location>
</feature>
<accession>A0A4Z0M601</accession>
<dbReference type="Pfam" id="PF04116">
    <property type="entry name" value="FA_hydroxylase"/>
    <property type="match status" value="1"/>
</dbReference>
<dbReference type="InterPro" id="IPR051689">
    <property type="entry name" value="Sterol_desaturase/TMEM195"/>
</dbReference>
<dbReference type="PANTHER" id="PTHR21624:SF1">
    <property type="entry name" value="ALKYLGLYCEROL MONOOXYGENASE"/>
    <property type="match status" value="1"/>
</dbReference>
<sequence length="266" mass="30089">MIEATSTPHIDFLAVTVGALVVCMLLEMLRPARDLAPAPARWANNALLALLTYGVLHVVGTWLGMLALYNLRPLTWPGLSSLPLWLDLPLAFLAIELLRYALHVAMHKVPVLWRLHAVHHADDAVDVSTAFRHHPLEGLFMTVPMTALFVLLASAPVVFLVYRTWDLVSTVLTHTNVALPAPLERYLRWLVVTPAFHRTHHFAERQYTDSNYSSSLPWFDYLFRTYRPTSDAQQRDAALGLDTHTRNEQRLDGMLLAPFVERRSTG</sequence>
<protein>
    <submittedName>
        <fullName evidence="9">Sterol desaturase family protein</fullName>
    </submittedName>
</protein>
<evidence type="ECO:0000313" key="9">
    <source>
        <dbReference type="EMBL" id="TGD75102.1"/>
    </source>
</evidence>
<feature type="domain" description="Fatty acid hydroxylase" evidence="8">
    <location>
        <begin position="90"/>
        <end position="225"/>
    </location>
</feature>
<dbReference type="InterPro" id="IPR006694">
    <property type="entry name" value="Fatty_acid_hydroxylase"/>
</dbReference>
<dbReference type="OrthoDB" id="9770329at2"/>
<keyword evidence="2 7" id="KW-0812">Transmembrane</keyword>
<dbReference type="PANTHER" id="PTHR21624">
    <property type="entry name" value="STEROL DESATURASE-RELATED PROTEIN"/>
    <property type="match status" value="1"/>
</dbReference>
<dbReference type="GO" id="GO:0050479">
    <property type="term" value="F:glyceryl-ether monooxygenase activity"/>
    <property type="evidence" value="ECO:0007669"/>
    <property type="project" value="TreeGrafter"/>
</dbReference>
<dbReference type="GO" id="GO:0012505">
    <property type="term" value="C:endomembrane system"/>
    <property type="evidence" value="ECO:0007669"/>
    <property type="project" value="UniProtKB-SubCell"/>
</dbReference>
<dbReference type="AlphaFoldDB" id="A0A4Z0M601"/>
<gene>
    <name evidence="9" type="ORF">E4634_03585</name>
</gene>
<reference evidence="9 10" key="1">
    <citation type="submission" date="2019-04" db="EMBL/GenBank/DDBJ databases">
        <title>Taxonomy of novel Haliea sp. from mangrove soil of West Coast of India.</title>
        <authorList>
            <person name="Verma A."/>
            <person name="Kumar P."/>
            <person name="Krishnamurthi S."/>
        </authorList>
    </citation>
    <scope>NUCLEOTIDE SEQUENCE [LARGE SCALE GENOMIC DNA]</scope>
    <source>
        <strain evidence="9 10">SAOS-164</strain>
    </source>
</reference>
<evidence type="ECO:0000313" key="10">
    <source>
        <dbReference type="Proteomes" id="UP000298050"/>
    </source>
</evidence>
<comment type="subcellular location">
    <subcellularLocation>
        <location evidence="1">Endomembrane system</location>
        <topology evidence="1">Multi-pass membrane protein</topology>
    </subcellularLocation>
</comment>